<dbReference type="OrthoDB" id="56693at2157"/>
<dbReference type="GeneID" id="41591863"/>
<dbReference type="SUPFAM" id="SSF54897">
    <property type="entry name" value="Protease propeptides/inhibitors"/>
    <property type="match status" value="1"/>
</dbReference>
<organism evidence="9 10">
    <name type="scientific">Acidianus manzaensis</name>
    <dbReference type="NCBI Taxonomy" id="282676"/>
    <lineage>
        <taxon>Archaea</taxon>
        <taxon>Thermoproteota</taxon>
        <taxon>Thermoprotei</taxon>
        <taxon>Sulfolobales</taxon>
        <taxon>Sulfolobaceae</taxon>
        <taxon>Acidianus</taxon>
    </lineage>
</organism>
<dbReference type="PROSITE" id="PS51695">
    <property type="entry name" value="SEDOLISIN"/>
    <property type="match status" value="1"/>
</dbReference>
<dbReference type="InterPro" id="IPR050819">
    <property type="entry name" value="Tripeptidyl-peptidase_I"/>
</dbReference>
<dbReference type="SMART" id="SM00944">
    <property type="entry name" value="Pro-kuma_activ"/>
    <property type="match status" value="1"/>
</dbReference>
<evidence type="ECO:0000256" key="7">
    <source>
        <dbReference type="ARBA" id="ARBA00023145"/>
    </source>
</evidence>
<keyword evidence="6" id="KW-0106">Calcium</keyword>
<keyword evidence="7" id="KW-0865">Zymogen</keyword>
<dbReference type="GO" id="GO:0008240">
    <property type="term" value="F:tripeptidyl-peptidase activity"/>
    <property type="evidence" value="ECO:0007669"/>
    <property type="project" value="TreeGrafter"/>
</dbReference>
<evidence type="ECO:0000256" key="2">
    <source>
        <dbReference type="ARBA" id="ARBA00022670"/>
    </source>
</evidence>
<feature type="domain" description="Peptidase S53" evidence="8">
    <location>
        <begin position="221"/>
        <end position="592"/>
    </location>
</feature>
<keyword evidence="4" id="KW-0378">Hydrolase</keyword>
<keyword evidence="3" id="KW-0479">Metal-binding</keyword>
<dbReference type="Gene3D" id="3.40.50.200">
    <property type="entry name" value="Peptidase S8/S53 domain"/>
    <property type="match status" value="1"/>
</dbReference>
<dbReference type="Pfam" id="PF09286">
    <property type="entry name" value="Pro-kuma_activ"/>
    <property type="match status" value="1"/>
</dbReference>
<evidence type="ECO:0000256" key="5">
    <source>
        <dbReference type="ARBA" id="ARBA00022825"/>
    </source>
</evidence>
<evidence type="ECO:0000259" key="8">
    <source>
        <dbReference type="PROSITE" id="PS51695"/>
    </source>
</evidence>
<dbReference type="InterPro" id="IPR030400">
    <property type="entry name" value="Sedolisin_dom"/>
</dbReference>
<dbReference type="Proteomes" id="UP000193404">
    <property type="component" value="Chromosome"/>
</dbReference>
<dbReference type="KEGG" id="aman:B6F84_13035"/>
<dbReference type="RefSeq" id="WP_148692646.1">
    <property type="nucleotide sequence ID" value="NZ_CP020477.1"/>
</dbReference>
<gene>
    <name evidence="9" type="ORF">B6F84_13035</name>
</gene>
<dbReference type="InterPro" id="IPR036852">
    <property type="entry name" value="Peptidase_S8/S53_dom_sf"/>
</dbReference>
<dbReference type="GO" id="GO:0004252">
    <property type="term" value="F:serine-type endopeptidase activity"/>
    <property type="evidence" value="ECO:0007669"/>
    <property type="project" value="InterPro"/>
</dbReference>
<keyword evidence="5" id="KW-0720">Serine protease</keyword>
<evidence type="ECO:0000256" key="6">
    <source>
        <dbReference type="ARBA" id="ARBA00022837"/>
    </source>
</evidence>
<dbReference type="GO" id="GO:0006508">
    <property type="term" value="P:proteolysis"/>
    <property type="evidence" value="ECO:0007669"/>
    <property type="project" value="UniProtKB-KW"/>
</dbReference>
<evidence type="ECO:0000256" key="3">
    <source>
        <dbReference type="ARBA" id="ARBA00022723"/>
    </source>
</evidence>
<evidence type="ECO:0000313" key="9">
    <source>
        <dbReference type="EMBL" id="ARM76852.1"/>
    </source>
</evidence>
<evidence type="ECO:0000313" key="10">
    <source>
        <dbReference type="Proteomes" id="UP000193404"/>
    </source>
</evidence>
<keyword evidence="2" id="KW-0645">Protease</keyword>
<reference evidence="9 10" key="1">
    <citation type="submission" date="2017-03" db="EMBL/GenBank/DDBJ databases">
        <title>Sulfur activation and transportation mechanism of thermophilic Archaea Acidianus manzaensis YN-25.</title>
        <authorList>
            <person name="Ma Y."/>
            <person name="Yang Y."/>
            <person name="Xia J."/>
        </authorList>
    </citation>
    <scope>NUCLEOTIDE SEQUENCE [LARGE SCALE GENOMIC DNA]</scope>
    <source>
        <strain evidence="9 10">YN-25</strain>
    </source>
</reference>
<keyword evidence="10" id="KW-1185">Reference proteome</keyword>
<accession>A0A1W6K326</accession>
<dbReference type="AlphaFoldDB" id="A0A1W6K326"/>
<dbReference type="EMBL" id="CP020477">
    <property type="protein sequence ID" value="ARM76852.1"/>
    <property type="molecule type" value="Genomic_DNA"/>
</dbReference>
<dbReference type="InterPro" id="IPR015366">
    <property type="entry name" value="S53_propep"/>
</dbReference>
<protein>
    <submittedName>
        <fullName evidence="9">Peptidase S53</fullName>
    </submittedName>
</protein>
<dbReference type="GO" id="GO:0046872">
    <property type="term" value="F:metal ion binding"/>
    <property type="evidence" value="ECO:0007669"/>
    <property type="project" value="UniProtKB-KW"/>
</dbReference>
<sequence length="598" mass="66849">MEKRVIVIIISLILVLPITNIISTTSGFSQPYYLQYNSPYYSLISQSEYIEPLNASQTIEFAVILNFTNYTSLLQNTQLIVNHVAPFMSPAQFRQYYYPSSSYINSVISYMESYGISFVRSYGLILIFKGTVADIENALNTYINIYYYPTGEIFWYDEPGLLTFLPFYYYANNVTPSVPYNIGKHILGIIGIDSLDPAISPMLYQSNFQLVQKNPLISSVTVTPSIIANYFNFTKLYKNGQLGQGAKIGIIGEPESYVNVSDIYQFWNKYSIVPRTGSLNIISFGNNVSEGESAENVMDSEWSGVLAPAADIYLVFSNGYVGGNSMIGNLLNYYYEFYYMINYINPNVMSVSVEAPESLLGAYDPVMLYAINNLMIQASDQGISVLAASGDWGYDTDFPPIDDLTLYQNTLWYPASDPLVTAVGGIFVNVSATGQVINVSGWDYSTGGYSEVFYYQPYEWNSLIPGTLTFMRQYPDIAFVSDAGYNITEYGSGLPMIFNGTLEYWFGTSGGPPMTAAMIALTGHRFGSLNYILYYISYSGEIQLDGVTLQGLPPWIPITSGYNPFPAMYGWNYVTGIGTYNAYAMVYDLDLIYNTIYG</sequence>
<dbReference type="STRING" id="282676.B6F84_13035"/>
<evidence type="ECO:0000256" key="4">
    <source>
        <dbReference type="ARBA" id="ARBA00022801"/>
    </source>
</evidence>
<dbReference type="CDD" id="cd11377">
    <property type="entry name" value="Pro-peptidase_S53"/>
    <property type="match status" value="1"/>
</dbReference>
<proteinExistence type="predicted"/>
<dbReference type="CDD" id="cd04056">
    <property type="entry name" value="Peptidases_S53"/>
    <property type="match status" value="1"/>
</dbReference>
<dbReference type="PANTHER" id="PTHR14218:SF15">
    <property type="entry name" value="TRIPEPTIDYL-PEPTIDASE 1"/>
    <property type="match status" value="1"/>
</dbReference>
<dbReference type="PANTHER" id="PTHR14218">
    <property type="entry name" value="PROTEASE S8 TRIPEPTIDYL PEPTIDASE I CLN2"/>
    <property type="match status" value="1"/>
</dbReference>
<evidence type="ECO:0000256" key="1">
    <source>
        <dbReference type="ARBA" id="ARBA00001913"/>
    </source>
</evidence>
<name>A0A1W6K326_9CREN</name>
<comment type="cofactor">
    <cofactor evidence="1">
        <name>Ca(2+)</name>
        <dbReference type="ChEBI" id="CHEBI:29108"/>
    </cofactor>
</comment>
<dbReference type="SUPFAM" id="SSF52743">
    <property type="entry name" value="Subtilisin-like"/>
    <property type="match status" value="1"/>
</dbReference>